<dbReference type="Proteomes" id="UP000247792">
    <property type="component" value="Unassembled WGS sequence"/>
</dbReference>
<keyword evidence="4" id="KW-1015">Disulfide bond</keyword>
<reference evidence="6 7" key="1">
    <citation type="submission" date="2018-05" db="EMBL/GenBank/DDBJ databases">
        <title>Genomic Encyclopedia of Type Strains, Phase IV (KMG-IV): sequencing the most valuable type-strain genomes for metagenomic binning, comparative biology and taxonomic classification.</title>
        <authorList>
            <person name="Goeker M."/>
        </authorList>
    </citation>
    <scope>NUCLEOTIDE SEQUENCE [LARGE SCALE GENOMIC DNA]</scope>
    <source>
        <strain evidence="6 7">DSM 19792</strain>
    </source>
</reference>
<protein>
    <submittedName>
        <fullName evidence="6">Protein SCO1/2</fullName>
    </submittedName>
</protein>
<keyword evidence="2 3" id="KW-0186">Copper</keyword>
<comment type="caution">
    <text evidence="6">The sequence shown here is derived from an EMBL/GenBank/DDBJ whole genome shotgun (WGS) entry which is preliminary data.</text>
</comment>
<comment type="similarity">
    <text evidence="1">Belongs to the SCO1/2 family.</text>
</comment>
<keyword evidence="3" id="KW-0479">Metal-binding</keyword>
<evidence type="ECO:0000313" key="7">
    <source>
        <dbReference type="Proteomes" id="UP000247792"/>
    </source>
</evidence>
<dbReference type="PANTHER" id="PTHR12151">
    <property type="entry name" value="ELECTRON TRANSPORT PROTIN SCO1/SENC FAMILY MEMBER"/>
    <property type="match status" value="1"/>
</dbReference>
<keyword evidence="7" id="KW-1185">Reference proteome</keyword>
<feature type="binding site" evidence="3">
    <location>
        <position position="81"/>
    </location>
    <ligand>
        <name>Cu cation</name>
        <dbReference type="ChEBI" id="CHEBI:23378"/>
    </ligand>
</feature>
<feature type="domain" description="Thioredoxin" evidence="5">
    <location>
        <begin position="39"/>
        <end position="200"/>
    </location>
</feature>
<dbReference type="SUPFAM" id="SSF52833">
    <property type="entry name" value="Thioredoxin-like"/>
    <property type="match status" value="1"/>
</dbReference>
<feature type="binding site" evidence="3">
    <location>
        <position position="164"/>
    </location>
    <ligand>
        <name>Cu cation</name>
        <dbReference type="ChEBI" id="CHEBI:23378"/>
    </ligand>
</feature>
<gene>
    <name evidence="6" type="ORF">DFR42_109100</name>
</gene>
<dbReference type="GO" id="GO:0046872">
    <property type="term" value="F:metal ion binding"/>
    <property type="evidence" value="ECO:0007669"/>
    <property type="project" value="UniProtKB-KW"/>
</dbReference>
<feature type="binding site" evidence="3">
    <location>
        <position position="77"/>
    </location>
    <ligand>
        <name>Cu cation</name>
        <dbReference type="ChEBI" id="CHEBI:23378"/>
    </ligand>
</feature>
<evidence type="ECO:0000259" key="5">
    <source>
        <dbReference type="PROSITE" id="PS51352"/>
    </source>
</evidence>
<dbReference type="PANTHER" id="PTHR12151:SF25">
    <property type="entry name" value="LINALOOL DEHYDRATASE_ISOMERASE DOMAIN-CONTAINING PROTEIN"/>
    <property type="match status" value="1"/>
</dbReference>
<organism evidence="6 7">
    <name type="scientific">Undibacterium pigrum</name>
    <dbReference type="NCBI Taxonomy" id="401470"/>
    <lineage>
        <taxon>Bacteria</taxon>
        <taxon>Pseudomonadati</taxon>
        <taxon>Pseudomonadota</taxon>
        <taxon>Betaproteobacteria</taxon>
        <taxon>Burkholderiales</taxon>
        <taxon>Oxalobacteraceae</taxon>
        <taxon>Undibacterium</taxon>
    </lineage>
</organism>
<dbReference type="FunFam" id="3.40.30.10:FF:000013">
    <property type="entry name" value="Blast:Protein SCO1 homolog, mitochondrial"/>
    <property type="match status" value="1"/>
</dbReference>
<dbReference type="CDD" id="cd02968">
    <property type="entry name" value="SCO"/>
    <property type="match status" value="1"/>
</dbReference>
<name>A0A318IWZ9_9BURK</name>
<evidence type="ECO:0000256" key="3">
    <source>
        <dbReference type="PIRSR" id="PIRSR603782-1"/>
    </source>
</evidence>
<sequence length="200" mass="22269">MVSEENETEMKRRSVLTLLGSMSLLACSRTPVAFNGIDITGAKYASDFQLRGHDGKEYSLASFKGKYLLIFFGFTQCPDVCPTALSRAVHIRKLLADKAEQLQVIFITIDPERDTPELLAQYMKAFDPGFLGLYGDMKKTQEVAADFKVFYQKVPSGSSYTMDHTAITYVFDAQGKIRLALKHEQTAEQCAADLRALMAA</sequence>
<dbReference type="InterPro" id="IPR013766">
    <property type="entry name" value="Thioredoxin_domain"/>
</dbReference>
<dbReference type="Pfam" id="PF02630">
    <property type="entry name" value="SCO1-SenC"/>
    <property type="match status" value="1"/>
</dbReference>
<evidence type="ECO:0000256" key="2">
    <source>
        <dbReference type="ARBA" id="ARBA00023008"/>
    </source>
</evidence>
<evidence type="ECO:0000256" key="1">
    <source>
        <dbReference type="ARBA" id="ARBA00010996"/>
    </source>
</evidence>
<proteinExistence type="inferred from homology"/>
<dbReference type="Gene3D" id="3.40.30.10">
    <property type="entry name" value="Glutaredoxin"/>
    <property type="match status" value="1"/>
</dbReference>
<dbReference type="AlphaFoldDB" id="A0A318IWZ9"/>
<evidence type="ECO:0000256" key="4">
    <source>
        <dbReference type="PIRSR" id="PIRSR603782-2"/>
    </source>
</evidence>
<dbReference type="EMBL" id="QJKB01000009">
    <property type="protein sequence ID" value="PXX39989.1"/>
    <property type="molecule type" value="Genomic_DNA"/>
</dbReference>
<dbReference type="PROSITE" id="PS51352">
    <property type="entry name" value="THIOREDOXIN_2"/>
    <property type="match status" value="1"/>
</dbReference>
<dbReference type="InterPro" id="IPR003782">
    <property type="entry name" value="SCO1/SenC"/>
</dbReference>
<dbReference type="InterPro" id="IPR036249">
    <property type="entry name" value="Thioredoxin-like_sf"/>
</dbReference>
<evidence type="ECO:0000313" key="6">
    <source>
        <dbReference type="EMBL" id="PXX39989.1"/>
    </source>
</evidence>
<feature type="disulfide bond" description="Redox-active" evidence="4">
    <location>
        <begin position="77"/>
        <end position="81"/>
    </location>
</feature>
<accession>A0A318IWZ9</accession>